<proteinExistence type="predicted"/>
<feature type="compositionally biased region" description="Low complexity" evidence="1">
    <location>
        <begin position="755"/>
        <end position="774"/>
    </location>
</feature>
<feature type="region of interest" description="Disordered" evidence="1">
    <location>
        <begin position="1096"/>
        <end position="1135"/>
    </location>
</feature>
<feature type="region of interest" description="Disordered" evidence="1">
    <location>
        <begin position="754"/>
        <end position="774"/>
    </location>
</feature>
<feature type="compositionally biased region" description="Basic residues" evidence="1">
    <location>
        <begin position="1483"/>
        <end position="1520"/>
    </location>
</feature>
<evidence type="ECO:0000313" key="2">
    <source>
        <dbReference type="EMBL" id="QHT82645.1"/>
    </source>
</evidence>
<name>A0A6C0HRB1_9ZZZZ</name>
<sequence>MAGRTKVKKSDAEAVAENILDILANLSATDSWHDFHSDITRFREVIIDNEKIYCEGLPTGVNSLGTFNDEGLALNNVVISRNGNIARDYGDKLVTYNNKDAFGVKQEPYTIKTINGSEYSVRPLVVAKGSSKSEAGKDYIDASTFMNNLELENESAIIIDATAVSILSILKKGAQVMDGSVRKKMYYVLTPEVVNDPAGKTSVAEKIFDPTLPIYKSGVELIGCEPNIPESINYNYSYDRNINTGEALKSKSTNPYDKFFSAFNFQLSEVQRNRKGKKTDYTTNLLIKSNDKRITVPENVPDSKTKNNITFLTSLIKNAISMLGKKQDTLTNRFLFNTKLQQKRSGDWLQVLACAVLKSRALKQYNPPGTAPREQSIEKKITKVYFVTHDRVALAFALLLGVECIYTHTATKSCYIFKLASPADMALANALFLENKQEELINILSKITAAQRDFVSFQTPQLIEYNKFRNANIIYKYPEAIAGIGEKYNSLFSTDAPNFNATEFTKFTCETFELALLFDYLLLNFPDLSVVSSTIPTTIDKLVKNISDMKPLIDRGISEHNIAATSLSSGSSTIPITDNFSELKNRINDSIAMFDSLMAQLSTLQTSLDKYVLDKDPFSIKIKLETTITNFQKSPNRKLASGWSWDNTQGNSRMWEAFKDVIGSTSYKSDKNMFLYNLNLLPNETKSYLCEKYLVIQDKINKIPPPTIVENVGRNPTPIPMPIGGRLTKFNLVTKGFIAEIFLNFGFKIPEPRVSPTTSSATSPASTATSPTSAYSDAGIYSDDEYCLNSRYEVNITSVLTVSDAGPLSENEILSENGVATIINATDENYPENLVKDNADINYSTEVTPSISEDVGRPITDSESISKSTEELRKNKNELTDIIQSAAIDANENDSQTSSLRKGLEEDDAFKASRNAAILSAIPRTSGQPSTVYPKPIPTSETGSLIEDVKQDIINSTQNDIRESVIKDLALTEEIKNAIPLVNEEKDDSFREAIEPSQLINISSVQIRRGAKLLGSDFEPNIKDATYVLLNALLGYKCTPVQLSFFRDKIYEISQSDFLRKTSEEEEKETEERGALLPVSSKYRIRAKYTGTIDSLQSLPPAPIPTSVPEKATTKIDSLQSLPKPPGRGMGGGSASEDDDLLLDFFERLDLPSIEGEESFQEDKNDNDNEDFFKSVNYLFHPLLPIYMFAESLNEIAGNDHIEESLDYELYQNYLKFLQQLRENVIQQYASKQPLDVAKAFMIGTCLREFLFYSDVYSLDSKTSLQSGGRMEIQNSSPLVQTRQSFNKDEALIDVGKGKSTKKEITDEYHPEEYFEFEQQQSPIPGEQLDSSLKIEPESIVEIKSYCEDVLGMSKDEFLPVSILTGVFNYFISGIQTRSKEDNDRGKNMLQSELFVNFIKNVNVGNKFKELIDVPEPIGSFKRKCFVFLLETGNMIISDRGGFPLEIPTEEETNAMQPDASGRRELMAVAAESRRDGSLGGSKKNRANKHNHKSRRQGKTKHRVTKVHRKIKVKHNTKKF</sequence>
<protein>
    <submittedName>
        <fullName evidence="2">Uncharacterized protein</fullName>
    </submittedName>
</protein>
<dbReference type="EMBL" id="MN740003">
    <property type="protein sequence ID" value="QHT82645.1"/>
    <property type="molecule type" value="Genomic_DNA"/>
</dbReference>
<organism evidence="2">
    <name type="scientific">viral metagenome</name>
    <dbReference type="NCBI Taxonomy" id="1070528"/>
    <lineage>
        <taxon>unclassified sequences</taxon>
        <taxon>metagenomes</taxon>
        <taxon>organismal metagenomes</taxon>
    </lineage>
</organism>
<reference evidence="2" key="1">
    <citation type="journal article" date="2020" name="Nature">
        <title>Giant virus diversity and host interactions through global metagenomics.</title>
        <authorList>
            <person name="Schulz F."/>
            <person name="Roux S."/>
            <person name="Paez-Espino D."/>
            <person name="Jungbluth S."/>
            <person name="Walsh D.A."/>
            <person name="Denef V.J."/>
            <person name="McMahon K.D."/>
            <person name="Konstantinidis K.T."/>
            <person name="Eloe-Fadrosh E.A."/>
            <person name="Kyrpides N.C."/>
            <person name="Woyke T."/>
        </authorList>
    </citation>
    <scope>NUCLEOTIDE SEQUENCE</scope>
    <source>
        <strain evidence="2">GVMAG-M-3300023184-165</strain>
    </source>
</reference>
<accession>A0A6C0HRB1</accession>
<evidence type="ECO:0000256" key="1">
    <source>
        <dbReference type="SAM" id="MobiDB-lite"/>
    </source>
</evidence>
<feature type="region of interest" description="Disordered" evidence="1">
    <location>
        <begin position="1470"/>
        <end position="1520"/>
    </location>
</feature>